<dbReference type="PANTHER" id="PTHR48022">
    <property type="entry name" value="PLASTIDIC GLUCOSE TRANSPORTER 4"/>
    <property type="match status" value="1"/>
</dbReference>
<dbReference type="Gene3D" id="1.20.1250.20">
    <property type="entry name" value="MFS general substrate transporter like domains"/>
    <property type="match status" value="1"/>
</dbReference>
<keyword evidence="11" id="KW-1185">Reference proteome</keyword>
<keyword evidence="5 8" id="KW-1133">Transmembrane helix</keyword>
<dbReference type="SUPFAM" id="SSF103473">
    <property type="entry name" value="MFS general substrate transporter"/>
    <property type="match status" value="1"/>
</dbReference>
<dbReference type="GO" id="GO:0016020">
    <property type="term" value="C:membrane"/>
    <property type="evidence" value="ECO:0007669"/>
    <property type="project" value="UniProtKB-SubCell"/>
</dbReference>
<name>A0A9P8SN35_9HYPO</name>
<dbReference type="InterPro" id="IPR003663">
    <property type="entry name" value="Sugar/inositol_transpt"/>
</dbReference>
<evidence type="ECO:0000256" key="2">
    <source>
        <dbReference type="ARBA" id="ARBA00010992"/>
    </source>
</evidence>
<evidence type="ECO:0000259" key="9">
    <source>
        <dbReference type="PROSITE" id="PS50850"/>
    </source>
</evidence>
<feature type="transmembrane region" description="Helical" evidence="8">
    <location>
        <begin position="146"/>
        <end position="166"/>
    </location>
</feature>
<dbReference type="GeneID" id="68351309"/>
<reference evidence="10" key="1">
    <citation type="submission" date="2021-09" db="EMBL/GenBank/DDBJ databases">
        <title>A high-quality genome of the endoparasitic fungus Hirsutella rhossiliensis with a comparison of Hirsutella genomes reveals transposable elements contributing to genome size variation.</title>
        <authorList>
            <person name="Lin R."/>
            <person name="Jiao Y."/>
            <person name="Sun X."/>
            <person name="Ling J."/>
            <person name="Xie B."/>
            <person name="Cheng X."/>
        </authorList>
    </citation>
    <scope>NUCLEOTIDE SEQUENCE</scope>
    <source>
        <strain evidence="10">HR02</strain>
    </source>
</reference>
<feature type="transmembrane region" description="Helical" evidence="8">
    <location>
        <begin position="227"/>
        <end position="251"/>
    </location>
</feature>
<dbReference type="PROSITE" id="PS50850">
    <property type="entry name" value="MFS"/>
    <property type="match status" value="1"/>
</dbReference>
<dbReference type="Pfam" id="PF00083">
    <property type="entry name" value="Sugar_tr"/>
    <property type="match status" value="1"/>
</dbReference>
<feature type="domain" description="Major facilitator superfamily (MFS) profile" evidence="9">
    <location>
        <begin position="93"/>
        <end position="540"/>
    </location>
</feature>
<accession>A0A9P8SN35</accession>
<comment type="caution">
    <text evidence="10">The sequence shown here is derived from an EMBL/GenBank/DDBJ whole genome shotgun (WGS) entry which is preliminary data.</text>
</comment>
<feature type="transmembrane region" description="Helical" evidence="8">
    <location>
        <begin position="446"/>
        <end position="471"/>
    </location>
</feature>
<dbReference type="EMBL" id="JAIZPD010000002">
    <property type="protein sequence ID" value="KAH0966771.1"/>
    <property type="molecule type" value="Genomic_DNA"/>
</dbReference>
<evidence type="ECO:0000256" key="8">
    <source>
        <dbReference type="SAM" id="Phobius"/>
    </source>
</evidence>
<proteinExistence type="inferred from homology"/>
<feature type="transmembrane region" description="Helical" evidence="8">
    <location>
        <begin position="483"/>
        <end position="501"/>
    </location>
</feature>
<dbReference type="RefSeq" id="XP_044724284.1">
    <property type="nucleotide sequence ID" value="XM_044860651.1"/>
</dbReference>
<evidence type="ECO:0000256" key="4">
    <source>
        <dbReference type="ARBA" id="ARBA00022692"/>
    </source>
</evidence>
<dbReference type="FunFam" id="1.20.1250.20:FF:000078">
    <property type="entry name" value="MFS maltose transporter, putative"/>
    <property type="match status" value="1"/>
</dbReference>
<feature type="transmembrane region" description="Helical" evidence="8">
    <location>
        <begin position="513"/>
        <end position="534"/>
    </location>
</feature>
<keyword evidence="4 8" id="KW-0812">Transmembrane</keyword>
<feature type="transmembrane region" description="Helical" evidence="8">
    <location>
        <begin position="173"/>
        <end position="192"/>
    </location>
</feature>
<feature type="transmembrane region" description="Helical" evidence="8">
    <location>
        <begin position="271"/>
        <end position="292"/>
    </location>
</feature>
<dbReference type="InterPro" id="IPR005828">
    <property type="entry name" value="MFS_sugar_transport-like"/>
</dbReference>
<organism evidence="10 11">
    <name type="scientific">Hirsutella rhossiliensis</name>
    <dbReference type="NCBI Taxonomy" id="111463"/>
    <lineage>
        <taxon>Eukaryota</taxon>
        <taxon>Fungi</taxon>
        <taxon>Dikarya</taxon>
        <taxon>Ascomycota</taxon>
        <taxon>Pezizomycotina</taxon>
        <taxon>Sordariomycetes</taxon>
        <taxon>Hypocreomycetidae</taxon>
        <taxon>Hypocreales</taxon>
        <taxon>Ophiocordycipitaceae</taxon>
        <taxon>Hirsutella</taxon>
    </lineage>
</organism>
<dbReference type="GO" id="GO:0005351">
    <property type="term" value="F:carbohydrate:proton symporter activity"/>
    <property type="evidence" value="ECO:0007669"/>
    <property type="project" value="TreeGrafter"/>
</dbReference>
<comment type="similarity">
    <text evidence="2 7">Belongs to the major facilitator superfamily. Sugar transporter (TC 2.A.1.1) family.</text>
</comment>
<dbReference type="PROSITE" id="PS00217">
    <property type="entry name" value="SUGAR_TRANSPORT_2"/>
    <property type="match status" value="1"/>
</dbReference>
<sequence length="592" mass="65478">MASSDPKAEAHFNVVVDDYDAKSMSDFSTTTESPGAGQHSSAARFKAIQDSIWLSQQSASSVKAQERARSGMTTEKRMTFFDCLRCYPKAVGWSLLLIATVIMEAYDKLLITGLFALPTFTRKYGDPLQSSGTAIESEISPTWQMALQNASILAEIVGLFAFGFVASITGYRPIMFICLAWICLAVFPAVFADNLETLLASQVLLGIPWGVIQTLAATYAAEVVPSLLRAFVLSNTNTCWLIGQLIGTGILRVSSRETTEWSFRFPFALQWAWALPLLVGVYFAPESPWWFIRHDKPEYARHALRRLSDQDELDIDNAIALMAHTNTVEKALQYDGTTYFDLFKGTNRRRTEIACMAWVCQALSGATLTSYGPYFFEQAGFNFSTSFTFSTIMYGVAVLGAILSWAFIPYAGRRTLYLAGLSSAVVLLTTGGIISVVLTGNEGPSWALGGLIVATTLSYNLTIGPVCYVLVAEVPATRLRLKTVALARIAYNLVTIINNILAPKMLNPTAWNLGGKACFVYATTALLCLVWCYFRLPETKKLSYLELDILFELKAPAPKFKQLQKKLDDSPYVSATEEERRTNPWHGWLAYS</sequence>
<keyword evidence="10" id="KW-0762">Sugar transport</keyword>
<evidence type="ECO:0000313" key="10">
    <source>
        <dbReference type="EMBL" id="KAH0966771.1"/>
    </source>
</evidence>
<feature type="transmembrane region" description="Helical" evidence="8">
    <location>
        <begin position="198"/>
        <end position="220"/>
    </location>
</feature>
<dbReference type="NCBIfam" id="TIGR00879">
    <property type="entry name" value="SP"/>
    <property type="match status" value="1"/>
</dbReference>
<feature type="transmembrane region" description="Helical" evidence="8">
    <location>
        <begin position="415"/>
        <end position="440"/>
    </location>
</feature>
<feature type="transmembrane region" description="Helical" evidence="8">
    <location>
        <begin position="86"/>
        <end position="106"/>
    </location>
</feature>
<evidence type="ECO:0000256" key="7">
    <source>
        <dbReference type="RuleBase" id="RU003346"/>
    </source>
</evidence>
<evidence type="ECO:0000313" key="11">
    <source>
        <dbReference type="Proteomes" id="UP000824596"/>
    </source>
</evidence>
<feature type="transmembrane region" description="Helical" evidence="8">
    <location>
        <begin position="353"/>
        <end position="375"/>
    </location>
</feature>
<dbReference type="InterPro" id="IPR020846">
    <property type="entry name" value="MFS_dom"/>
</dbReference>
<evidence type="ECO:0000256" key="3">
    <source>
        <dbReference type="ARBA" id="ARBA00022448"/>
    </source>
</evidence>
<dbReference type="Proteomes" id="UP000824596">
    <property type="component" value="Unassembled WGS sequence"/>
</dbReference>
<gene>
    <name evidence="10" type="ORF">HRG_02180</name>
</gene>
<dbReference type="OrthoDB" id="6612291at2759"/>
<dbReference type="InterPro" id="IPR050360">
    <property type="entry name" value="MFS_Sugar_Transporters"/>
</dbReference>
<keyword evidence="6 8" id="KW-0472">Membrane</keyword>
<dbReference type="AlphaFoldDB" id="A0A9P8SN35"/>
<evidence type="ECO:0000256" key="1">
    <source>
        <dbReference type="ARBA" id="ARBA00004141"/>
    </source>
</evidence>
<comment type="subcellular location">
    <subcellularLocation>
        <location evidence="1">Membrane</location>
        <topology evidence="1">Multi-pass membrane protein</topology>
    </subcellularLocation>
</comment>
<evidence type="ECO:0000256" key="5">
    <source>
        <dbReference type="ARBA" id="ARBA00022989"/>
    </source>
</evidence>
<dbReference type="InterPro" id="IPR005829">
    <property type="entry name" value="Sugar_transporter_CS"/>
</dbReference>
<protein>
    <submittedName>
        <fullName evidence="10">Sugar transporter domain-containing protein</fullName>
    </submittedName>
</protein>
<keyword evidence="3 7" id="KW-0813">Transport</keyword>
<dbReference type="PANTHER" id="PTHR48022:SF49">
    <property type="entry name" value="SUGAR TRANSPORTER, PUTATIVE (AFU_ORTHOLOGUE AFUA_8G01340)-RELATED"/>
    <property type="match status" value="1"/>
</dbReference>
<dbReference type="InterPro" id="IPR036259">
    <property type="entry name" value="MFS_trans_sf"/>
</dbReference>
<feature type="transmembrane region" description="Helical" evidence="8">
    <location>
        <begin position="387"/>
        <end position="408"/>
    </location>
</feature>
<evidence type="ECO:0000256" key="6">
    <source>
        <dbReference type="ARBA" id="ARBA00023136"/>
    </source>
</evidence>